<dbReference type="EMBL" id="JBHTNH010000003">
    <property type="protein sequence ID" value="MFD1360704.1"/>
    <property type="molecule type" value="Genomic_DNA"/>
</dbReference>
<dbReference type="Proteomes" id="UP001597178">
    <property type="component" value="Unassembled WGS sequence"/>
</dbReference>
<comment type="similarity">
    <text evidence="1">Belongs to the NAD(P)-dependent epimerase/dehydratase family.</text>
</comment>
<accession>A0ABW3ZR05</accession>
<evidence type="ECO:0000313" key="3">
    <source>
        <dbReference type="EMBL" id="MFD1360704.1"/>
    </source>
</evidence>
<dbReference type="Gene3D" id="3.40.50.720">
    <property type="entry name" value="NAD(P)-binding Rossmann-like Domain"/>
    <property type="match status" value="1"/>
</dbReference>
<gene>
    <name evidence="3" type="ORF">ACFQ4A_03305</name>
</gene>
<reference evidence="4" key="1">
    <citation type="journal article" date="2019" name="Int. J. Syst. Evol. Microbiol.">
        <title>The Global Catalogue of Microorganisms (GCM) 10K type strain sequencing project: providing services to taxonomists for standard genome sequencing and annotation.</title>
        <authorList>
            <consortium name="The Broad Institute Genomics Platform"/>
            <consortium name="The Broad Institute Genome Sequencing Center for Infectious Disease"/>
            <person name="Wu L."/>
            <person name="Ma J."/>
        </authorList>
    </citation>
    <scope>NUCLEOTIDE SEQUENCE [LARGE SCALE GENOMIC DNA]</scope>
    <source>
        <strain evidence="4">CCUG 54822</strain>
    </source>
</reference>
<evidence type="ECO:0000313" key="4">
    <source>
        <dbReference type="Proteomes" id="UP001597178"/>
    </source>
</evidence>
<feature type="domain" description="NAD-dependent epimerase/dehydratase" evidence="2">
    <location>
        <begin position="3"/>
        <end position="223"/>
    </location>
</feature>
<dbReference type="Gene3D" id="3.90.25.10">
    <property type="entry name" value="UDP-galactose 4-epimerase, domain 1"/>
    <property type="match status" value="1"/>
</dbReference>
<dbReference type="PANTHER" id="PTHR43000">
    <property type="entry name" value="DTDP-D-GLUCOSE 4,6-DEHYDRATASE-RELATED"/>
    <property type="match status" value="1"/>
</dbReference>
<organism evidence="3 4">
    <name type="scientific">Lentibacillus salinarum</name>
    <dbReference type="NCBI Taxonomy" id="446820"/>
    <lineage>
        <taxon>Bacteria</taxon>
        <taxon>Bacillati</taxon>
        <taxon>Bacillota</taxon>
        <taxon>Bacilli</taxon>
        <taxon>Bacillales</taxon>
        <taxon>Bacillaceae</taxon>
        <taxon>Lentibacillus</taxon>
    </lineage>
</organism>
<dbReference type="RefSeq" id="WP_382397549.1">
    <property type="nucleotide sequence ID" value="NZ_JBHTNH010000003.1"/>
</dbReference>
<protein>
    <submittedName>
        <fullName evidence="3">NAD-dependent epimerase/dehydratase family protein</fullName>
    </submittedName>
</protein>
<comment type="caution">
    <text evidence="3">The sequence shown here is derived from an EMBL/GenBank/DDBJ whole genome shotgun (WGS) entry which is preliminary data.</text>
</comment>
<dbReference type="Pfam" id="PF01370">
    <property type="entry name" value="Epimerase"/>
    <property type="match status" value="1"/>
</dbReference>
<name>A0ABW3ZR05_9BACI</name>
<sequence>MKVLVTGGAGFIGSHVVDRLLDENVEVAVVDMSGDNRWENSNVTYYEMNILDSGLRNIIEHEKPDIIYHLAAQISVTRSIADPIADANVNIVGTLRILQCAVKYKVKKIIFASSASVYGKPDYLPIEETHPIQPTSFYGISKSAAETYIRLYRELYGLNYSIFRFSNVYGPRQASDGEAGVISICLNKISENLPFTIYGDGTQTRDFIYVKDVAEACVMASSLSGSHTINVSSGKKVSLNMLIELLAENAGISTIVNYRNKKPGDIAHSCLQNDLARKLLQWKPKYRLEEGLAETYAHINEMRFYTTGN</sequence>
<evidence type="ECO:0000256" key="1">
    <source>
        <dbReference type="ARBA" id="ARBA00007637"/>
    </source>
</evidence>
<dbReference type="SUPFAM" id="SSF51735">
    <property type="entry name" value="NAD(P)-binding Rossmann-fold domains"/>
    <property type="match status" value="1"/>
</dbReference>
<proteinExistence type="inferred from homology"/>
<evidence type="ECO:0000259" key="2">
    <source>
        <dbReference type="Pfam" id="PF01370"/>
    </source>
</evidence>
<keyword evidence="4" id="KW-1185">Reference proteome</keyword>
<dbReference type="InterPro" id="IPR036291">
    <property type="entry name" value="NAD(P)-bd_dom_sf"/>
</dbReference>
<dbReference type="InterPro" id="IPR001509">
    <property type="entry name" value="Epimerase_deHydtase"/>
</dbReference>